<keyword evidence="1" id="KW-0677">Repeat</keyword>
<organism evidence="5 6">
    <name type="scientific">Fusarium austroafricanum</name>
    <dbReference type="NCBI Taxonomy" id="2364996"/>
    <lineage>
        <taxon>Eukaryota</taxon>
        <taxon>Fungi</taxon>
        <taxon>Dikarya</taxon>
        <taxon>Ascomycota</taxon>
        <taxon>Pezizomycotina</taxon>
        <taxon>Sordariomycetes</taxon>
        <taxon>Hypocreomycetidae</taxon>
        <taxon>Hypocreales</taxon>
        <taxon>Nectriaceae</taxon>
        <taxon>Fusarium</taxon>
        <taxon>Fusarium concolor species complex</taxon>
    </lineage>
</organism>
<feature type="compositionally biased region" description="Polar residues" evidence="4">
    <location>
        <begin position="444"/>
        <end position="459"/>
    </location>
</feature>
<evidence type="ECO:0000256" key="4">
    <source>
        <dbReference type="SAM" id="MobiDB-lite"/>
    </source>
</evidence>
<feature type="region of interest" description="Disordered" evidence="4">
    <location>
        <begin position="159"/>
        <end position="185"/>
    </location>
</feature>
<dbReference type="Gene3D" id="1.25.40.20">
    <property type="entry name" value="Ankyrin repeat-containing domain"/>
    <property type="match status" value="1"/>
</dbReference>
<dbReference type="InterPro" id="IPR002110">
    <property type="entry name" value="Ankyrin_rpt"/>
</dbReference>
<dbReference type="InterPro" id="IPR036770">
    <property type="entry name" value="Ankyrin_rpt-contain_sf"/>
</dbReference>
<dbReference type="PROSITE" id="PS50088">
    <property type="entry name" value="ANK_REPEAT"/>
    <property type="match status" value="3"/>
</dbReference>
<reference evidence="5" key="1">
    <citation type="submission" date="2020-01" db="EMBL/GenBank/DDBJ databases">
        <title>Identification and distribution of gene clusters putatively required for synthesis of sphingolipid metabolism inhibitors in phylogenetically diverse species of the filamentous fungus Fusarium.</title>
        <authorList>
            <person name="Kim H.-S."/>
            <person name="Busman M."/>
            <person name="Brown D.W."/>
            <person name="Divon H."/>
            <person name="Uhlig S."/>
            <person name="Proctor R.H."/>
        </authorList>
    </citation>
    <scope>NUCLEOTIDE SEQUENCE</scope>
    <source>
        <strain evidence="5">NRRL 53441</strain>
    </source>
</reference>
<accession>A0A8H4KDD8</accession>
<feature type="repeat" description="ANK" evidence="3">
    <location>
        <begin position="581"/>
        <end position="613"/>
    </location>
</feature>
<dbReference type="PANTHER" id="PTHR24180">
    <property type="entry name" value="CYCLIN-DEPENDENT KINASE INHIBITOR 2C-RELATED"/>
    <property type="match status" value="1"/>
</dbReference>
<feature type="compositionally biased region" description="Acidic residues" evidence="4">
    <location>
        <begin position="1"/>
        <end position="16"/>
    </location>
</feature>
<dbReference type="Pfam" id="PF00023">
    <property type="entry name" value="Ank"/>
    <property type="match status" value="1"/>
</dbReference>
<evidence type="ECO:0000256" key="1">
    <source>
        <dbReference type="ARBA" id="ARBA00022737"/>
    </source>
</evidence>
<protein>
    <submittedName>
        <fullName evidence="5">Uncharacterized protein</fullName>
    </submittedName>
</protein>
<dbReference type="SMART" id="SM00248">
    <property type="entry name" value="ANK"/>
    <property type="match status" value="3"/>
</dbReference>
<dbReference type="AlphaFoldDB" id="A0A8H4KDD8"/>
<feature type="repeat" description="ANK" evidence="3">
    <location>
        <begin position="614"/>
        <end position="646"/>
    </location>
</feature>
<proteinExistence type="predicted"/>
<comment type="caution">
    <text evidence="5">The sequence shown here is derived from an EMBL/GenBank/DDBJ whole genome shotgun (WGS) entry which is preliminary data.</text>
</comment>
<dbReference type="OrthoDB" id="20872at2759"/>
<dbReference type="EMBL" id="JAADJG010000356">
    <property type="protein sequence ID" value="KAF4448160.1"/>
    <property type="molecule type" value="Genomic_DNA"/>
</dbReference>
<feature type="region of interest" description="Disordered" evidence="4">
    <location>
        <begin position="1"/>
        <end position="23"/>
    </location>
</feature>
<keyword evidence="6" id="KW-1185">Reference proteome</keyword>
<dbReference type="Pfam" id="PF12796">
    <property type="entry name" value="Ank_2"/>
    <property type="match status" value="1"/>
</dbReference>
<evidence type="ECO:0000256" key="2">
    <source>
        <dbReference type="ARBA" id="ARBA00023043"/>
    </source>
</evidence>
<evidence type="ECO:0000313" key="5">
    <source>
        <dbReference type="EMBL" id="KAF4448160.1"/>
    </source>
</evidence>
<evidence type="ECO:0000256" key="3">
    <source>
        <dbReference type="PROSITE-ProRule" id="PRU00023"/>
    </source>
</evidence>
<feature type="region of interest" description="Disordered" evidence="4">
    <location>
        <begin position="431"/>
        <end position="459"/>
    </location>
</feature>
<dbReference type="PRINTS" id="PR01415">
    <property type="entry name" value="ANKYRIN"/>
</dbReference>
<name>A0A8H4KDD8_9HYPO</name>
<gene>
    <name evidence="5" type="ORF">F53441_8395</name>
</gene>
<feature type="repeat" description="ANK" evidence="3">
    <location>
        <begin position="548"/>
        <end position="580"/>
    </location>
</feature>
<evidence type="ECO:0000313" key="6">
    <source>
        <dbReference type="Proteomes" id="UP000605986"/>
    </source>
</evidence>
<dbReference type="Proteomes" id="UP000605986">
    <property type="component" value="Unassembled WGS sequence"/>
</dbReference>
<feature type="region of interest" description="Disordered" evidence="4">
    <location>
        <begin position="472"/>
        <end position="508"/>
    </location>
</feature>
<dbReference type="SUPFAM" id="SSF48403">
    <property type="entry name" value="Ankyrin repeat"/>
    <property type="match status" value="1"/>
</dbReference>
<dbReference type="PANTHER" id="PTHR24180:SF45">
    <property type="entry name" value="POLY [ADP-RIBOSE] POLYMERASE TANKYRASE"/>
    <property type="match status" value="1"/>
</dbReference>
<sequence>MVVIVEDESFPIEDTNDGDKDDSSIEDISHDIYNATNACRSALQNCLSIKPLVMNGWAENRLADFNLWAAGVGALAKTKASLDWRLHYQPKARIVLVSLLITLRDFIEECKDRGLIESGNESLKTTCAEFEETKFLEDSEIDRNEINTETKAASAWFDALPSGSEDSDSSSMNTEDDGTRDEDRSLNEAMEATEDILDQLIRLGFAIRKSGTNSRLRKADASFEGAIYEGLKRHLAIVLLTGASRKDDNSRKTTFQRVIDFQRGYEELTSEQRQLIDANVRRRHRFNYARRHHKKLEEPPDLKLFPTVKPVVETIDFQETMTTVEKARPSFHTETPKYKPIGAPLTLAISATTVSTVQGDILSAPTPSQVSSRVTTSSVQEKVTKWVDGMESADFGEESFTLKFMNTESFSETPDNLYVFSEYFAECSEDSSRAERESELSDSNLPTPSFDSTFENSRSPAVEERFYGALEHGSEEQDSHKDEQPEAQKDDRNSIDDEPRDPMAIDRNEVSIERLQALLLYTARDGQASQFDWILRSGRVNVNTPNTYGETPLLVAAGFGLQGVVRTCLDHNANINVEDAMGRTPLSLAAGFGDIKVTRMLLEAGAVVDAKDNMGRTPLSIAVYNRNEDIVRLLLEFGADINTTNKKDQTLLDNATGTKIADLLRGFGEVEES</sequence>
<dbReference type="PROSITE" id="PS50297">
    <property type="entry name" value="ANK_REP_REGION"/>
    <property type="match status" value="3"/>
</dbReference>
<dbReference type="InterPro" id="IPR051637">
    <property type="entry name" value="Ank_repeat_dom-contain_49"/>
</dbReference>
<keyword evidence="2 3" id="KW-0040">ANK repeat</keyword>